<proteinExistence type="predicted"/>
<name>A0A1V0S9T9_9VIRU</name>
<evidence type="ECO:0000313" key="1">
    <source>
        <dbReference type="EMBL" id="ARF08476.1"/>
    </source>
</evidence>
<gene>
    <name evidence="1" type="ORF">Catovirus_1_526</name>
</gene>
<sequence>MIFKFLISIKKNLVKRLSASEVIYICNSYDYSDSKILNCRNFLVNNPIFDHDEYLVSELTKLPVTTLRKICSDYDIISNKAVKIEMITNICNSDSIVEINSYYNSQPSQPSINPFGIAKTC</sequence>
<accession>A0A1V0S9T9</accession>
<dbReference type="EMBL" id="KY684083">
    <property type="protein sequence ID" value="ARF08476.1"/>
    <property type="molecule type" value="Genomic_DNA"/>
</dbReference>
<organism evidence="1">
    <name type="scientific">Catovirus CTV1</name>
    <dbReference type="NCBI Taxonomy" id="1977631"/>
    <lineage>
        <taxon>Viruses</taxon>
        <taxon>Varidnaviria</taxon>
        <taxon>Bamfordvirae</taxon>
        <taxon>Nucleocytoviricota</taxon>
        <taxon>Megaviricetes</taxon>
        <taxon>Imitervirales</taxon>
        <taxon>Mimiviridae</taxon>
        <taxon>Klosneuvirinae</taxon>
        <taxon>Catovirus</taxon>
    </lineage>
</organism>
<protein>
    <submittedName>
        <fullName evidence="1">Uncharacterized protein</fullName>
    </submittedName>
</protein>
<reference evidence="1" key="1">
    <citation type="journal article" date="2017" name="Science">
        <title>Giant viruses with an expanded complement of translation system components.</title>
        <authorList>
            <person name="Schulz F."/>
            <person name="Yutin N."/>
            <person name="Ivanova N.N."/>
            <person name="Ortega D.R."/>
            <person name="Lee T.K."/>
            <person name="Vierheilig J."/>
            <person name="Daims H."/>
            <person name="Horn M."/>
            <person name="Wagner M."/>
            <person name="Jensen G.J."/>
            <person name="Kyrpides N.C."/>
            <person name="Koonin E.V."/>
            <person name="Woyke T."/>
        </authorList>
    </citation>
    <scope>NUCLEOTIDE SEQUENCE</scope>
    <source>
        <strain evidence="1">CTV1</strain>
    </source>
</reference>